<accession>A0A5C6TSS7</accession>
<proteinExistence type="predicted"/>
<evidence type="ECO:0000313" key="3">
    <source>
        <dbReference type="Proteomes" id="UP000321249"/>
    </source>
</evidence>
<dbReference type="GO" id="GO:0004852">
    <property type="term" value="F:uroporphyrinogen-III synthase activity"/>
    <property type="evidence" value="ECO:0007669"/>
    <property type="project" value="InterPro"/>
</dbReference>
<dbReference type="Gene3D" id="3.40.50.10090">
    <property type="match status" value="2"/>
</dbReference>
<dbReference type="AlphaFoldDB" id="A0A5C6TSS7"/>
<gene>
    <name evidence="2" type="ORF">FRZ32_05875</name>
</gene>
<reference evidence="2 3" key="1">
    <citation type="journal article" date="2015" name="J. Microbiol.">
        <title>Sphingosinicella ginsenosidimutans sp. nov., with ginsenoside converting activity.</title>
        <authorList>
            <person name="Kim J.K."/>
            <person name="Kang M.S."/>
            <person name="Park S.C."/>
            <person name="Kim K.M."/>
            <person name="Choi K."/>
            <person name="Yoon M.H."/>
            <person name="Im W.T."/>
        </authorList>
    </citation>
    <scope>NUCLEOTIDE SEQUENCE [LARGE SCALE GENOMIC DNA]</scope>
    <source>
        <strain evidence="2 3">BS-11</strain>
    </source>
</reference>
<dbReference type="InterPro" id="IPR003754">
    <property type="entry name" value="4pyrrol_synth_uPrphyn_synth"/>
</dbReference>
<dbReference type="Pfam" id="PF02602">
    <property type="entry name" value="HEM4"/>
    <property type="match status" value="1"/>
</dbReference>
<dbReference type="Proteomes" id="UP000321249">
    <property type="component" value="Unassembled WGS sequence"/>
</dbReference>
<dbReference type="EMBL" id="VOQQ01000001">
    <property type="protein sequence ID" value="TXC63230.1"/>
    <property type="molecule type" value="Genomic_DNA"/>
</dbReference>
<dbReference type="OrthoDB" id="7424801at2"/>
<evidence type="ECO:0000313" key="2">
    <source>
        <dbReference type="EMBL" id="TXC63230.1"/>
    </source>
</evidence>
<evidence type="ECO:0000259" key="1">
    <source>
        <dbReference type="Pfam" id="PF02602"/>
    </source>
</evidence>
<keyword evidence="3" id="KW-1185">Reference proteome</keyword>
<dbReference type="InterPro" id="IPR036108">
    <property type="entry name" value="4pyrrol_syn_uPrphyn_synt_sf"/>
</dbReference>
<dbReference type="SUPFAM" id="SSF69618">
    <property type="entry name" value="HemD-like"/>
    <property type="match status" value="1"/>
</dbReference>
<comment type="caution">
    <text evidence="2">The sequence shown here is derived from an EMBL/GenBank/DDBJ whole genome shotgun (WGS) entry which is preliminary data.</text>
</comment>
<sequence length="227" mass="23202">MRPLLILRPQPGADATAARASAIGLRPVIAPLFAIRALPWTCPQAAFEAVILTSANAARCGGDGMTSLRHLPCHAVGEATAQAARAAGFTDVRTGPADGAALIAAMRADGIASALHLCGADRTDLAPAGIAIVEIPVYAADPVDRLPEAAKAALERGAVALLHSSRAATLFARLADAWRTRTRIAAISPAAAQAAGAGWADIAIAQRPRDEALLELAAKLCQTGDDE</sequence>
<feature type="domain" description="Tetrapyrrole biosynthesis uroporphyrinogen III synthase" evidence="1">
    <location>
        <begin position="15"/>
        <end position="215"/>
    </location>
</feature>
<name>A0A5C6TSS7_9SPHN</name>
<protein>
    <submittedName>
        <fullName evidence="2">Uroporphyrinogen III synthase HEM4</fullName>
    </submittedName>
</protein>
<dbReference type="RefSeq" id="WP_147042642.1">
    <property type="nucleotide sequence ID" value="NZ_BAABIR010000005.1"/>
</dbReference>
<dbReference type="GO" id="GO:0033014">
    <property type="term" value="P:tetrapyrrole biosynthetic process"/>
    <property type="evidence" value="ECO:0007669"/>
    <property type="project" value="InterPro"/>
</dbReference>
<organism evidence="2 3">
    <name type="scientific">Allosphingosinicella ginsenosidimutans</name>
    <dbReference type="NCBI Taxonomy" id="1176539"/>
    <lineage>
        <taxon>Bacteria</taxon>
        <taxon>Pseudomonadati</taxon>
        <taxon>Pseudomonadota</taxon>
        <taxon>Alphaproteobacteria</taxon>
        <taxon>Sphingomonadales</taxon>
        <taxon>Sphingomonadaceae</taxon>
        <taxon>Allosphingosinicella</taxon>
    </lineage>
</organism>